<gene>
    <name evidence="8" type="ORF">WA026_015991</name>
</gene>
<keyword evidence="9" id="KW-1185">Reference proteome</keyword>
<dbReference type="SMART" id="SM00353">
    <property type="entry name" value="HLH"/>
    <property type="match status" value="1"/>
</dbReference>
<feature type="region of interest" description="Disordered" evidence="6">
    <location>
        <begin position="1"/>
        <end position="20"/>
    </location>
</feature>
<dbReference type="GO" id="GO:1990837">
    <property type="term" value="F:sequence-specific double-stranded DNA binding"/>
    <property type="evidence" value="ECO:0007669"/>
    <property type="project" value="UniProtKB-ARBA"/>
</dbReference>
<dbReference type="InterPro" id="IPR036638">
    <property type="entry name" value="HLH_DNA-bd_sf"/>
</dbReference>
<evidence type="ECO:0000313" key="8">
    <source>
        <dbReference type="EMBL" id="KAK9876957.1"/>
    </source>
</evidence>
<dbReference type="PANTHER" id="PTHR10985">
    <property type="entry name" value="BASIC HELIX-LOOP-HELIX TRANSCRIPTION FACTOR, HES-RELATED"/>
    <property type="match status" value="1"/>
</dbReference>
<evidence type="ECO:0000256" key="2">
    <source>
        <dbReference type="ARBA" id="ARBA00023015"/>
    </source>
</evidence>
<proteinExistence type="predicted"/>
<sequence>MNSVTTHRTPIVSESRKIRKPLMEKKRRARINDSLETLKQILLDSKTLLKEGTSRKNGQRTAKLEKADILEMTVRYLQHLHQRANSIQHPNKTKSDAVVKSDADSSSEEIKLGVTLIPTKLKTGQIVFIMPPSELQGQKENDAMCENYSVKVDEKVWRPW</sequence>
<dbReference type="SUPFAM" id="SSF47459">
    <property type="entry name" value="HLH, helix-loop-helix DNA-binding domain"/>
    <property type="match status" value="1"/>
</dbReference>
<dbReference type="GO" id="GO:0005634">
    <property type="term" value="C:nucleus"/>
    <property type="evidence" value="ECO:0007669"/>
    <property type="project" value="UniProtKB-SubCell"/>
</dbReference>
<dbReference type="PROSITE" id="PS50888">
    <property type="entry name" value="BHLH"/>
    <property type="match status" value="1"/>
</dbReference>
<keyword evidence="3" id="KW-0238">DNA-binding</keyword>
<dbReference type="CDD" id="cd11410">
    <property type="entry name" value="bHLH_O_HES"/>
    <property type="match status" value="1"/>
</dbReference>
<comment type="subcellular location">
    <subcellularLocation>
        <location evidence="1">Nucleus</location>
    </subcellularLocation>
</comment>
<dbReference type="Gene3D" id="4.10.280.10">
    <property type="entry name" value="Helix-loop-helix DNA-binding domain"/>
    <property type="match status" value="1"/>
</dbReference>
<dbReference type="Pfam" id="PF00010">
    <property type="entry name" value="HLH"/>
    <property type="match status" value="1"/>
</dbReference>
<evidence type="ECO:0000256" key="6">
    <source>
        <dbReference type="SAM" id="MobiDB-lite"/>
    </source>
</evidence>
<keyword evidence="4" id="KW-0804">Transcription</keyword>
<keyword evidence="5" id="KW-0539">Nucleus</keyword>
<evidence type="ECO:0000256" key="4">
    <source>
        <dbReference type="ARBA" id="ARBA00023163"/>
    </source>
</evidence>
<evidence type="ECO:0000256" key="1">
    <source>
        <dbReference type="ARBA" id="ARBA00004123"/>
    </source>
</evidence>
<keyword evidence="2" id="KW-0805">Transcription regulation</keyword>
<dbReference type="FunFam" id="4.10.280.10:FF:000009">
    <property type="entry name" value="Transcription factor HES-1"/>
    <property type="match status" value="1"/>
</dbReference>
<dbReference type="InterPro" id="IPR011598">
    <property type="entry name" value="bHLH_dom"/>
</dbReference>
<protein>
    <recommendedName>
        <fullName evidence="7">BHLH domain-containing protein</fullName>
    </recommendedName>
</protein>
<reference evidence="8 9" key="1">
    <citation type="submission" date="2023-03" db="EMBL/GenBank/DDBJ databases">
        <title>Genome insight into feeding habits of ladybird beetles.</title>
        <authorList>
            <person name="Li H.-S."/>
            <person name="Huang Y.-H."/>
            <person name="Pang H."/>
        </authorList>
    </citation>
    <scope>NUCLEOTIDE SEQUENCE [LARGE SCALE GENOMIC DNA]</scope>
    <source>
        <strain evidence="8">SYSU_2023b</strain>
        <tissue evidence="8">Whole body</tissue>
    </source>
</reference>
<dbReference type="AlphaFoldDB" id="A0AAW1TZH6"/>
<evidence type="ECO:0000313" key="9">
    <source>
        <dbReference type="Proteomes" id="UP001431783"/>
    </source>
</evidence>
<comment type="caution">
    <text evidence="8">The sequence shown here is derived from an EMBL/GenBank/DDBJ whole genome shotgun (WGS) entry which is preliminary data.</text>
</comment>
<name>A0AAW1TZH6_9CUCU</name>
<dbReference type="GO" id="GO:0046983">
    <property type="term" value="F:protein dimerization activity"/>
    <property type="evidence" value="ECO:0007669"/>
    <property type="project" value="InterPro"/>
</dbReference>
<dbReference type="InterPro" id="IPR050370">
    <property type="entry name" value="HES_HEY"/>
</dbReference>
<dbReference type="EMBL" id="JARQZJ010000039">
    <property type="protein sequence ID" value="KAK9876957.1"/>
    <property type="molecule type" value="Genomic_DNA"/>
</dbReference>
<dbReference type="Proteomes" id="UP001431783">
    <property type="component" value="Unassembled WGS sequence"/>
</dbReference>
<evidence type="ECO:0000259" key="7">
    <source>
        <dbReference type="PROSITE" id="PS50888"/>
    </source>
</evidence>
<evidence type="ECO:0000256" key="3">
    <source>
        <dbReference type="ARBA" id="ARBA00023125"/>
    </source>
</evidence>
<organism evidence="8 9">
    <name type="scientific">Henosepilachna vigintioctopunctata</name>
    <dbReference type="NCBI Taxonomy" id="420089"/>
    <lineage>
        <taxon>Eukaryota</taxon>
        <taxon>Metazoa</taxon>
        <taxon>Ecdysozoa</taxon>
        <taxon>Arthropoda</taxon>
        <taxon>Hexapoda</taxon>
        <taxon>Insecta</taxon>
        <taxon>Pterygota</taxon>
        <taxon>Neoptera</taxon>
        <taxon>Endopterygota</taxon>
        <taxon>Coleoptera</taxon>
        <taxon>Polyphaga</taxon>
        <taxon>Cucujiformia</taxon>
        <taxon>Coccinelloidea</taxon>
        <taxon>Coccinellidae</taxon>
        <taxon>Epilachninae</taxon>
        <taxon>Epilachnini</taxon>
        <taxon>Henosepilachna</taxon>
    </lineage>
</organism>
<accession>A0AAW1TZH6</accession>
<feature type="domain" description="BHLH" evidence="7">
    <location>
        <begin position="15"/>
        <end position="80"/>
    </location>
</feature>
<evidence type="ECO:0000256" key="5">
    <source>
        <dbReference type="ARBA" id="ARBA00023242"/>
    </source>
</evidence>